<evidence type="ECO:0000256" key="5">
    <source>
        <dbReference type="ARBA" id="ARBA00022989"/>
    </source>
</evidence>
<organism evidence="8 9">
    <name type="scientific">Ichthyophthirius multifiliis</name>
    <name type="common">White spot disease agent</name>
    <name type="synonym">Ich</name>
    <dbReference type="NCBI Taxonomy" id="5932"/>
    <lineage>
        <taxon>Eukaryota</taxon>
        <taxon>Sar</taxon>
        <taxon>Alveolata</taxon>
        <taxon>Ciliophora</taxon>
        <taxon>Intramacronucleata</taxon>
        <taxon>Oligohymenophorea</taxon>
        <taxon>Hymenostomatida</taxon>
        <taxon>Ophryoglenina</taxon>
        <taxon>Ichthyophthirius</taxon>
    </lineage>
</organism>
<comment type="subcellular location">
    <subcellularLocation>
        <location evidence="1">Membrane</location>
        <topology evidence="1">Multi-pass membrane protein</topology>
    </subcellularLocation>
</comment>
<keyword evidence="3" id="KW-0813">Transport</keyword>
<proteinExistence type="inferred from homology"/>
<evidence type="ECO:0000256" key="2">
    <source>
        <dbReference type="ARBA" id="ARBA00007015"/>
    </source>
</evidence>
<comment type="similarity">
    <text evidence="2">Belongs to the major facilitator superfamily. Folate-biopterin transporter (TC 2.A.71) family.</text>
</comment>
<dbReference type="PANTHER" id="PTHR31585">
    <property type="entry name" value="FOLATE-BIOPTERIN TRANSPORTER 1, CHLOROPLASTIC"/>
    <property type="match status" value="1"/>
</dbReference>
<feature type="transmembrane region" description="Helical" evidence="7">
    <location>
        <begin position="158"/>
        <end position="179"/>
    </location>
</feature>
<dbReference type="InterPro" id="IPR039309">
    <property type="entry name" value="BT1"/>
</dbReference>
<gene>
    <name evidence="8" type="ORF">IMG5_060130</name>
</gene>
<feature type="transmembrane region" description="Helical" evidence="7">
    <location>
        <begin position="93"/>
        <end position="111"/>
    </location>
</feature>
<dbReference type="SUPFAM" id="SSF103473">
    <property type="entry name" value="MFS general substrate transporter"/>
    <property type="match status" value="1"/>
</dbReference>
<feature type="transmembrane region" description="Helical" evidence="7">
    <location>
        <begin position="23"/>
        <end position="43"/>
    </location>
</feature>
<name>G0QNM9_ICHMU</name>
<feature type="transmembrane region" description="Helical" evidence="7">
    <location>
        <begin position="123"/>
        <end position="146"/>
    </location>
</feature>
<dbReference type="Pfam" id="PF03092">
    <property type="entry name" value="BT1"/>
    <property type="match status" value="1"/>
</dbReference>
<dbReference type="Proteomes" id="UP000008983">
    <property type="component" value="Unassembled WGS sequence"/>
</dbReference>
<keyword evidence="5 7" id="KW-1133">Transmembrane helix</keyword>
<keyword evidence="9" id="KW-1185">Reference proteome</keyword>
<sequence length="204" mass="23143">MSPSTGSAWFYFQTNVLGFTPEFLGQLKLILAIGLCLSFVIYYTLLKHVQFKKQFIITCLISVFLGFLSLILITRKNLEYGIPDKVFSICDNFISMIIAELNLLPILVLACRMCPKNIEATMYAMLTSTINLGSFVSGLLGSLLIYLLGITDTVFDNFWLLVVITSSIQALPLLLIKLIDSEQNNQYQQEKKKNDDDEQYRLLD</sequence>
<protein>
    <submittedName>
        <fullName evidence="8">Uncharacterized protein</fullName>
    </submittedName>
</protein>
<dbReference type="InterPro" id="IPR036259">
    <property type="entry name" value="MFS_trans_sf"/>
</dbReference>
<evidence type="ECO:0000256" key="4">
    <source>
        <dbReference type="ARBA" id="ARBA00022692"/>
    </source>
</evidence>
<evidence type="ECO:0000313" key="8">
    <source>
        <dbReference type="EMBL" id="EGR33174.1"/>
    </source>
</evidence>
<dbReference type="EMBL" id="GL983503">
    <property type="protein sequence ID" value="EGR33174.1"/>
    <property type="molecule type" value="Genomic_DNA"/>
</dbReference>
<keyword evidence="6 7" id="KW-0472">Membrane</keyword>
<dbReference type="PANTHER" id="PTHR31585:SF0">
    <property type="entry name" value="FOLATE-BIOPTERIN TRANSPORTER 1, CHLOROPLASTIC"/>
    <property type="match status" value="1"/>
</dbReference>
<evidence type="ECO:0000256" key="3">
    <source>
        <dbReference type="ARBA" id="ARBA00022448"/>
    </source>
</evidence>
<dbReference type="GeneID" id="14909349"/>
<dbReference type="eggNOG" id="ENOG502QPYM">
    <property type="taxonomic scope" value="Eukaryota"/>
</dbReference>
<dbReference type="OMA" id="WIHIIND"/>
<dbReference type="Gene3D" id="1.20.1250.20">
    <property type="entry name" value="MFS general substrate transporter like domains"/>
    <property type="match status" value="1"/>
</dbReference>
<dbReference type="InParanoid" id="G0QNM9"/>
<dbReference type="STRING" id="857967.G0QNM9"/>
<dbReference type="RefSeq" id="XP_004037160.1">
    <property type="nucleotide sequence ID" value="XM_004037112.1"/>
</dbReference>
<reference evidence="8 9" key="1">
    <citation type="submission" date="2011-07" db="EMBL/GenBank/DDBJ databases">
        <authorList>
            <person name="Coyne R."/>
            <person name="Brami D."/>
            <person name="Johnson J."/>
            <person name="Hostetler J."/>
            <person name="Hannick L."/>
            <person name="Clark T."/>
            <person name="Cassidy-Hanley D."/>
            <person name="Inman J."/>
        </authorList>
    </citation>
    <scope>NUCLEOTIDE SEQUENCE [LARGE SCALE GENOMIC DNA]</scope>
    <source>
        <strain evidence="8 9">G5</strain>
    </source>
</reference>
<dbReference type="GO" id="GO:0016020">
    <property type="term" value="C:membrane"/>
    <property type="evidence" value="ECO:0007669"/>
    <property type="project" value="UniProtKB-SubCell"/>
</dbReference>
<evidence type="ECO:0000256" key="6">
    <source>
        <dbReference type="ARBA" id="ARBA00023136"/>
    </source>
</evidence>
<keyword evidence="4 7" id="KW-0812">Transmembrane</keyword>
<feature type="transmembrane region" description="Helical" evidence="7">
    <location>
        <begin position="55"/>
        <end position="73"/>
    </location>
</feature>
<evidence type="ECO:0000256" key="1">
    <source>
        <dbReference type="ARBA" id="ARBA00004141"/>
    </source>
</evidence>
<dbReference type="AlphaFoldDB" id="G0QNM9"/>
<accession>G0QNM9</accession>
<evidence type="ECO:0000256" key="7">
    <source>
        <dbReference type="SAM" id="Phobius"/>
    </source>
</evidence>
<dbReference type="OrthoDB" id="295975at2759"/>
<evidence type="ECO:0000313" key="9">
    <source>
        <dbReference type="Proteomes" id="UP000008983"/>
    </source>
</evidence>